<accession>Q1ILR1</accession>
<sequence>MAIEIGDNVLELTWRAKGNGAGLIEHPVRTVEFAPVDGAAIGSDVEVITVRNASPSAQAVKSREEKTMPKPKASCVKCGKGLRADSPGYKFELCAKCHKNAVGEETTAASAVVERKKPGRKPGWTPKPKSIAAPDGGAELGSPNLTLTLSVAPEWLDKAFGRFTVGQKLAAIAHVLQS</sequence>
<dbReference type="Proteomes" id="UP000002432">
    <property type="component" value="Chromosome"/>
</dbReference>
<name>Q1ILR1_KORVE</name>
<dbReference type="EMBL" id="CP000360">
    <property type="protein sequence ID" value="ABF42189.1"/>
    <property type="molecule type" value="Genomic_DNA"/>
</dbReference>
<feature type="region of interest" description="Disordered" evidence="1">
    <location>
        <begin position="117"/>
        <end position="138"/>
    </location>
</feature>
<keyword evidence="3" id="KW-1185">Reference proteome</keyword>
<evidence type="ECO:0000256" key="1">
    <source>
        <dbReference type="SAM" id="MobiDB-lite"/>
    </source>
</evidence>
<gene>
    <name evidence="2" type="ordered locus">Acid345_3188</name>
</gene>
<dbReference type="HOGENOM" id="CLU_1508717_0_0_0"/>
<reference evidence="2 3" key="1">
    <citation type="journal article" date="2009" name="Appl. Environ. Microbiol.">
        <title>Three genomes from the phylum Acidobacteria provide insight into the lifestyles of these microorganisms in soils.</title>
        <authorList>
            <person name="Ward N.L."/>
            <person name="Challacombe J.F."/>
            <person name="Janssen P.H."/>
            <person name="Henrissat B."/>
            <person name="Coutinho P.M."/>
            <person name="Wu M."/>
            <person name="Xie G."/>
            <person name="Haft D.H."/>
            <person name="Sait M."/>
            <person name="Badger J."/>
            <person name="Barabote R.D."/>
            <person name="Bradley B."/>
            <person name="Brettin T.S."/>
            <person name="Brinkac L.M."/>
            <person name="Bruce D."/>
            <person name="Creasy T."/>
            <person name="Daugherty S.C."/>
            <person name="Davidsen T.M."/>
            <person name="DeBoy R.T."/>
            <person name="Detter J.C."/>
            <person name="Dodson R.J."/>
            <person name="Durkin A.S."/>
            <person name="Ganapathy A."/>
            <person name="Gwinn-Giglio M."/>
            <person name="Han C.S."/>
            <person name="Khouri H."/>
            <person name="Kiss H."/>
            <person name="Kothari S.P."/>
            <person name="Madupu R."/>
            <person name="Nelson K.E."/>
            <person name="Nelson W.C."/>
            <person name="Paulsen I."/>
            <person name="Penn K."/>
            <person name="Ren Q."/>
            <person name="Rosovitz M.J."/>
            <person name="Selengut J.D."/>
            <person name="Shrivastava S."/>
            <person name="Sullivan S.A."/>
            <person name="Tapia R."/>
            <person name="Thompson L.S."/>
            <person name="Watkins K.L."/>
            <person name="Yang Q."/>
            <person name="Yu C."/>
            <person name="Zafar N."/>
            <person name="Zhou L."/>
            <person name="Kuske C.R."/>
        </authorList>
    </citation>
    <scope>NUCLEOTIDE SEQUENCE [LARGE SCALE GENOMIC DNA]</scope>
    <source>
        <strain evidence="2 3">Ellin345</strain>
    </source>
</reference>
<organism evidence="2 3">
    <name type="scientific">Koribacter versatilis (strain Ellin345)</name>
    <dbReference type="NCBI Taxonomy" id="204669"/>
    <lineage>
        <taxon>Bacteria</taxon>
        <taxon>Pseudomonadati</taxon>
        <taxon>Acidobacteriota</taxon>
        <taxon>Terriglobia</taxon>
        <taxon>Terriglobales</taxon>
        <taxon>Candidatus Korobacteraceae</taxon>
        <taxon>Candidatus Korobacter</taxon>
    </lineage>
</organism>
<protein>
    <submittedName>
        <fullName evidence="2">Uncharacterized protein</fullName>
    </submittedName>
</protein>
<dbReference type="EnsemblBacteria" id="ABF42189">
    <property type="protein sequence ID" value="ABF42189"/>
    <property type="gene ID" value="Acid345_3188"/>
</dbReference>
<evidence type="ECO:0000313" key="2">
    <source>
        <dbReference type="EMBL" id="ABF42189.1"/>
    </source>
</evidence>
<dbReference type="KEGG" id="aba:Acid345_3188"/>
<evidence type="ECO:0000313" key="3">
    <source>
        <dbReference type="Proteomes" id="UP000002432"/>
    </source>
</evidence>
<dbReference type="AlphaFoldDB" id="Q1ILR1"/>
<proteinExistence type="predicted"/>
<dbReference type="STRING" id="204669.Acid345_3188"/>